<dbReference type="AlphaFoldDB" id="A0A485BDQ5"/>
<organism evidence="2 3">
    <name type="scientific">Raoultella terrigena</name>
    <name type="common">Klebsiella terrigena</name>
    <dbReference type="NCBI Taxonomy" id="577"/>
    <lineage>
        <taxon>Bacteria</taxon>
        <taxon>Pseudomonadati</taxon>
        <taxon>Pseudomonadota</taxon>
        <taxon>Gammaproteobacteria</taxon>
        <taxon>Enterobacterales</taxon>
        <taxon>Enterobacteriaceae</taxon>
        <taxon>Klebsiella/Raoultella group</taxon>
        <taxon>Raoultella</taxon>
    </lineage>
</organism>
<proteinExistence type="predicted"/>
<dbReference type="PROSITE" id="PS50883">
    <property type="entry name" value="EAL"/>
    <property type="match status" value="1"/>
</dbReference>
<name>A0A485BDQ5_RAOTE</name>
<evidence type="ECO:0000313" key="2">
    <source>
        <dbReference type="EMBL" id="VFS70961.1"/>
    </source>
</evidence>
<dbReference type="EMBL" id="CAADJG010000002">
    <property type="protein sequence ID" value="VFS70961.1"/>
    <property type="molecule type" value="Genomic_DNA"/>
</dbReference>
<dbReference type="InterPro" id="IPR001633">
    <property type="entry name" value="EAL_dom"/>
</dbReference>
<protein>
    <submittedName>
        <fullName evidence="2">Cyclic di-GMP phosphodiesterase YliE</fullName>
        <ecNumber evidence="2">3.1.4.52</ecNumber>
    </submittedName>
</protein>
<dbReference type="PANTHER" id="PTHR33121">
    <property type="entry name" value="CYCLIC DI-GMP PHOSPHODIESTERASE PDEF"/>
    <property type="match status" value="1"/>
</dbReference>
<evidence type="ECO:0000313" key="3">
    <source>
        <dbReference type="Proteomes" id="UP000332594"/>
    </source>
</evidence>
<dbReference type="EC" id="3.1.4.52" evidence="2"/>
<dbReference type="Gene3D" id="3.20.20.450">
    <property type="entry name" value="EAL domain"/>
    <property type="match status" value="1"/>
</dbReference>
<dbReference type="InterPro" id="IPR050706">
    <property type="entry name" value="Cyclic-di-GMP_PDE-like"/>
</dbReference>
<dbReference type="Pfam" id="PF00563">
    <property type="entry name" value="EAL"/>
    <property type="match status" value="1"/>
</dbReference>
<accession>A0A485BDQ5</accession>
<dbReference type="GO" id="GO:0071111">
    <property type="term" value="F:cyclic-guanylate-specific phosphodiesterase activity"/>
    <property type="evidence" value="ECO:0007669"/>
    <property type="project" value="UniProtKB-EC"/>
</dbReference>
<sequence length="84" mass="9400">MSAAILGDDKAKSVINSLIVLARGFKVPLIAEGIEDESVKLQLQQLGCQKAQGYYFHRPAEFSSFRCDTGSFYYQHAKPEDESR</sequence>
<reference evidence="2 3" key="1">
    <citation type="submission" date="2019-03" db="EMBL/GenBank/DDBJ databases">
        <authorList>
            <consortium name="Pathogen Informatics"/>
        </authorList>
    </citation>
    <scope>NUCLEOTIDE SEQUENCE [LARGE SCALE GENOMIC DNA]</scope>
    <source>
        <strain evidence="2 3">NCTC13038</strain>
    </source>
</reference>
<feature type="domain" description="EAL" evidence="1">
    <location>
        <begin position="1"/>
        <end position="73"/>
    </location>
</feature>
<dbReference type="SUPFAM" id="SSF141868">
    <property type="entry name" value="EAL domain-like"/>
    <property type="match status" value="1"/>
</dbReference>
<dbReference type="Proteomes" id="UP000332594">
    <property type="component" value="Unassembled WGS sequence"/>
</dbReference>
<gene>
    <name evidence="2" type="primary">yliE</name>
    <name evidence="2" type="ORF">NCTC13038_02209</name>
</gene>
<dbReference type="InterPro" id="IPR035919">
    <property type="entry name" value="EAL_sf"/>
</dbReference>
<evidence type="ECO:0000259" key="1">
    <source>
        <dbReference type="PROSITE" id="PS50883"/>
    </source>
</evidence>
<keyword evidence="2" id="KW-0378">Hydrolase</keyword>
<dbReference type="PANTHER" id="PTHR33121:SF81">
    <property type="entry name" value="CYCLIC DI-GMP PHOSPHODIESTERASE PDEB-RELATED"/>
    <property type="match status" value="1"/>
</dbReference>